<dbReference type="PANTHER" id="PTHR43537">
    <property type="entry name" value="TRANSCRIPTIONAL REGULATOR, GNTR FAMILY"/>
    <property type="match status" value="1"/>
</dbReference>
<comment type="caution">
    <text evidence="5">The sequence shown here is derived from an EMBL/GenBank/DDBJ whole genome shotgun (WGS) entry which is preliminary data.</text>
</comment>
<dbReference type="Gene3D" id="1.10.10.10">
    <property type="entry name" value="Winged helix-like DNA-binding domain superfamily/Winged helix DNA-binding domain"/>
    <property type="match status" value="1"/>
</dbReference>
<keyword evidence="3" id="KW-0804">Transcription</keyword>
<dbReference type="PANTHER" id="PTHR43537:SF45">
    <property type="entry name" value="GNTR FAMILY REGULATORY PROTEIN"/>
    <property type="match status" value="1"/>
</dbReference>
<dbReference type="CDD" id="cd07377">
    <property type="entry name" value="WHTH_GntR"/>
    <property type="match status" value="1"/>
</dbReference>
<sequence>MRVGASGKPKDPFSAALDALRDQLRSGRLVSGEPLTITDLAHDLGLSATPVREALSRLAGERLIEDRRGRGYFAPRLDVSDLVELYGLRRLYLVEAASADGGPSTFPPPEPRDPAHPAFVQMIQLFDWIVARAGNRALFDVYRQVGERLTPAVRVESQVFPLADELAELAAGLGDPTGLQTILARLHTARRVRAPEVMRALRAGENIASL</sequence>
<gene>
    <name evidence="5" type="ORF">J2800_001009</name>
</gene>
<dbReference type="SUPFAM" id="SSF46785">
    <property type="entry name" value="Winged helix' DNA-binding domain"/>
    <property type="match status" value="1"/>
</dbReference>
<keyword evidence="2 5" id="KW-0238">DNA-binding</keyword>
<evidence type="ECO:0000256" key="3">
    <source>
        <dbReference type="ARBA" id="ARBA00023163"/>
    </source>
</evidence>
<accession>A0ABU1MVQ7</accession>
<dbReference type="SMART" id="SM00345">
    <property type="entry name" value="HTH_GNTR"/>
    <property type="match status" value="1"/>
</dbReference>
<dbReference type="EMBL" id="JAVDRL010000003">
    <property type="protein sequence ID" value="MDR6530273.1"/>
    <property type="molecule type" value="Genomic_DNA"/>
</dbReference>
<dbReference type="RefSeq" id="WP_310029735.1">
    <property type="nucleotide sequence ID" value="NZ_JAVDRL010000003.1"/>
</dbReference>
<dbReference type="Pfam" id="PF00392">
    <property type="entry name" value="GntR"/>
    <property type="match status" value="1"/>
</dbReference>
<dbReference type="InterPro" id="IPR000524">
    <property type="entry name" value="Tscrpt_reg_HTH_GntR"/>
</dbReference>
<reference evidence="5 6" key="1">
    <citation type="submission" date="2023-07" db="EMBL/GenBank/DDBJ databases">
        <title>Sorghum-associated microbial communities from plants grown in Nebraska, USA.</title>
        <authorList>
            <person name="Schachtman D."/>
        </authorList>
    </citation>
    <scope>NUCLEOTIDE SEQUENCE [LARGE SCALE GENOMIC DNA]</scope>
    <source>
        <strain evidence="5 6">DS2154</strain>
    </source>
</reference>
<dbReference type="InterPro" id="IPR036388">
    <property type="entry name" value="WH-like_DNA-bd_sf"/>
</dbReference>
<evidence type="ECO:0000256" key="1">
    <source>
        <dbReference type="ARBA" id="ARBA00023015"/>
    </source>
</evidence>
<dbReference type="PROSITE" id="PS50949">
    <property type="entry name" value="HTH_GNTR"/>
    <property type="match status" value="1"/>
</dbReference>
<dbReference type="Proteomes" id="UP001262754">
    <property type="component" value="Unassembled WGS sequence"/>
</dbReference>
<keyword evidence="1" id="KW-0805">Transcription regulation</keyword>
<evidence type="ECO:0000259" key="4">
    <source>
        <dbReference type="PROSITE" id="PS50949"/>
    </source>
</evidence>
<dbReference type="GO" id="GO:0003677">
    <property type="term" value="F:DNA binding"/>
    <property type="evidence" value="ECO:0007669"/>
    <property type="project" value="UniProtKB-KW"/>
</dbReference>
<feature type="domain" description="HTH gntR-type" evidence="4">
    <location>
        <begin position="10"/>
        <end position="77"/>
    </location>
</feature>
<dbReference type="InterPro" id="IPR036390">
    <property type="entry name" value="WH_DNA-bd_sf"/>
</dbReference>
<evidence type="ECO:0000256" key="2">
    <source>
        <dbReference type="ARBA" id="ARBA00023125"/>
    </source>
</evidence>
<proteinExistence type="predicted"/>
<organism evidence="5 6">
    <name type="scientific">Caulobacter rhizosphaerae</name>
    <dbReference type="NCBI Taxonomy" id="2010972"/>
    <lineage>
        <taxon>Bacteria</taxon>
        <taxon>Pseudomonadati</taxon>
        <taxon>Pseudomonadota</taxon>
        <taxon>Alphaproteobacteria</taxon>
        <taxon>Caulobacterales</taxon>
        <taxon>Caulobacteraceae</taxon>
        <taxon>Caulobacter</taxon>
    </lineage>
</organism>
<evidence type="ECO:0000313" key="6">
    <source>
        <dbReference type="Proteomes" id="UP001262754"/>
    </source>
</evidence>
<protein>
    <submittedName>
        <fullName evidence="5">DNA-binding FadR family transcriptional regulator</fullName>
    </submittedName>
</protein>
<keyword evidence="6" id="KW-1185">Reference proteome</keyword>
<evidence type="ECO:0000313" key="5">
    <source>
        <dbReference type="EMBL" id="MDR6530273.1"/>
    </source>
</evidence>
<name>A0ABU1MVQ7_9CAUL</name>